<dbReference type="RefSeq" id="WP_091149508.1">
    <property type="nucleotide sequence ID" value="NZ_FNAI01000004.1"/>
</dbReference>
<reference evidence="3 4" key="1">
    <citation type="submission" date="2016-10" db="EMBL/GenBank/DDBJ databases">
        <authorList>
            <person name="de Groot N.N."/>
        </authorList>
    </citation>
    <scope>NUCLEOTIDE SEQUENCE [LARGE SCALE GENOMIC DNA]</scope>
    <source>
        <strain evidence="3 4">47C3B</strain>
    </source>
</reference>
<organism evidence="3 4">
    <name type="scientific">Mucilaginibacter pineti</name>
    <dbReference type="NCBI Taxonomy" id="1391627"/>
    <lineage>
        <taxon>Bacteria</taxon>
        <taxon>Pseudomonadati</taxon>
        <taxon>Bacteroidota</taxon>
        <taxon>Sphingobacteriia</taxon>
        <taxon>Sphingobacteriales</taxon>
        <taxon>Sphingobacteriaceae</taxon>
        <taxon>Mucilaginibacter</taxon>
    </lineage>
</organism>
<keyword evidence="1" id="KW-0812">Transmembrane</keyword>
<feature type="transmembrane region" description="Helical" evidence="1">
    <location>
        <begin position="12"/>
        <end position="32"/>
    </location>
</feature>
<gene>
    <name evidence="3" type="ORF">SAMN05216464_104306</name>
</gene>
<evidence type="ECO:0000313" key="3">
    <source>
        <dbReference type="EMBL" id="SDE19764.1"/>
    </source>
</evidence>
<dbReference type="Proteomes" id="UP000199072">
    <property type="component" value="Unassembled WGS sequence"/>
</dbReference>
<feature type="transmembrane region" description="Helical" evidence="1">
    <location>
        <begin position="69"/>
        <end position="88"/>
    </location>
</feature>
<dbReference type="InterPro" id="IPR005530">
    <property type="entry name" value="SPW"/>
</dbReference>
<keyword evidence="1" id="KW-0472">Membrane</keyword>
<dbReference type="AlphaFoldDB" id="A0A1G7AY07"/>
<dbReference type="Pfam" id="PF03779">
    <property type="entry name" value="SPW"/>
    <property type="match status" value="1"/>
</dbReference>
<evidence type="ECO:0000256" key="1">
    <source>
        <dbReference type="SAM" id="Phobius"/>
    </source>
</evidence>
<dbReference type="STRING" id="1391627.SAMN05216464_104306"/>
<proteinExistence type="predicted"/>
<evidence type="ECO:0000313" key="4">
    <source>
        <dbReference type="Proteomes" id="UP000199072"/>
    </source>
</evidence>
<keyword evidence="4" id="KW-1185">Reference proteome</keyword>
<evidence type="ECO:0000259" key="2">
    <source>
        <dbReference type="Pfam" id="PF03779"/>
    </source>
</evidence>
<sequence>MKSFISTTSYAVINYITALLLLTSPWLFGFVHVGGASLFLPLLFGWYQLIMAIFANNKLGFLKVFPMQMHFVLDVILGSFLMCSPWVYNYANEHHLFLPQLILGGVLVFGGVFTHGSQFTNRTEHEARAWHHFN</sequence>
<feature type="transmembrane region" description="Helical" evidence="1">
    <location>
        <begin position="38"/>
        <end position="57"/>
    </location>
</feature>
<keyword evidence="1" id="KW-1133">Transmembrane helix</keyword>
<feature type="domain" description="SPW repeat-containing integral membrane" evidence="2">
    <location>
        <begin position="12"/>
        <end position="110"/>
    </location>
</feature>
<protein>
    <submittedName>
        <fullName evidence="3">SPW repeat-containing protein</fullName>
    </submittedName>
</protein>
<dbReference type="OrthoDB" id="129082at2"/>
<dbReference type="EMBL" id="FNAI01000004">
    <property type="protein sequence ID" value="SDE19764.1"/>
    <property type="molecule type" value="Genomic_DNA"/>
</dbReference>
<accession>A0A1G7AY07</accession>
<feature type="transmembrane region" description="Helical" evidence="1">
    <location>
        <begin position="94"/>
        <end position="113"/>
    </location>
</feature>
<name>A0A1G7AY07_9SPHI</name>